<evidence type="ECO:0000313" key="2">
    <source>
        <dbReference type="Proteomes" id="UP000239772"/>
    </source>
</evidence>
<dbReference type="AlphaFoldDB" id="A0A2T1HLZ4"/>
<evidence type="ECO:0000313" key="1">
    <source>
        <dbReference type="EMBL" id="PSC02673.1"/>
    </source>
</evidence>
<comment type="caution">
    <text evidence="1">The sequence shown here is derived from an EMBL/GenBank/DDBJ whole genome shotgun (WGS) entry which is preliminary data.</text>
</comment>
<name>A0A2T1HLZ4_9HYPH</name>
<keyword evidence="2" id="KW-1185">Reference proteome</keyword>
<dbReference type="EMBL" id="PVZS01000041">
    <property type="protein sequence ID" value="PSC02673.1"/>
    <property type="molecule type" value="Genomic_DNA"/>
</dbReference>
<reference evidence="2" key="1">
    <citation type="submission" date="2018-03" db="EMBL/GenBank/DDBJ databases">
        <authorList>
            <person name="Sun L."/>
            <person name="Liu H."/>
            <person name="Chen W."/>
            <person name="Huang K."/>
            <person name="Liu W."/>
            <person name="Gao X."/>
        </authorList>
    </citation>
    <scope>NUCLEOTIDE SEQUENCE [LARGE SCALE GENOMIC DNA]</scope>
    <source>
        <strain evidence="2">SH9</strain>
    </source>
</reference>
<accession>A0A2T1HLZ4</accession>
<organism evidence="1 2">
    <name type="scientific">Alsobacter soli</name>
    <dbReference type="NCBI Taxonomy" id="2109933"/>
    <lineage>
        <taxon>Bacteria</taxon>
        <taxon>Pseudomonadati</taxon>
        <taxon>Pseudomonadota</taxon>
        <taxon>Alphaproteobacteria</taxon>
        <taxon>Hyphomicrobiales</taxon>
        <taxon>Alsobacteraceae</taxon>
        <taxon>Alsobacter</taxon>
    </lineage>
</organism>
<proteinExistence type="predicted"/>
<sequence length="66" mass="7440">MNLDLIATKPGHEGRVLDELKSEIETQHGQLFSDEVWSRMALAEREAWLLEVLGLLLPDAPTNENV</sequence>
<gene>
    <name evidence="1" type="ORF">SLNSH_22690</name>
</gene>
<dbReference type="RefSeq" id="WP_106340295.1">
    <property type="nucleotide sequence ID" value="NZ_PVZS01000041.1"/>
</dbReference>
<dbReference type="Proteomes" id="UP000239772">
    <property type="component" value="Unassembled WGS sequence"/>
</dbReference>
<protein>
    <submittedName>
        <fullName evidence="1">Uncharacterized protein</fullName>
    </submittedName>
</protein>